<dbReference type="SUPFAM" id="SSF53474">
    <property type="entry name" value="alpha/beta-Hydrolases"/>
    <property type="match status" value="1"/>
</dbReference>
<comment type="similarity">
    <text evidence="4">Belongs to the Fes family.</text>
</comment>
<dbReference type="Pfam" id="PF11806">
    <property type="entry name" value="Enterochelin_N"/>
    <property type="match status" value="1"/>
</dbReference>
<dbReference type="GO" id="GO:0005506">
    <property type="term" value="F:iron ion binding"/>
    <property type="evidence" value="ECO:0007669"/>
    <property type="project" value="InterPro"/>
</dbReference>
<dbReference type="InterPro" id="IPR021764">
    <property type="entry name" value="Enterochelin_esterase_N"/>
</dbReference>
<keyword evidence="3" id="KW-0378">Hydrolase</keyword>
<feature type="domain" description="Enterochelin esterase N-terminal" evidence="5">
    <location>
        <begin position="53"/>
        <end position="161"/>
    </location>
</feature>
<dbReference type="InterPro" id="IPR000801">
    <property type="entry name" value="Esterase-like"/>
</dbReference>
<dbReference type="PANTHER" id="PTHR48098">
    <property type="entry name" value="ENTEROCHELIN ESTERASE-RELATED"/>
    <property type="match status" value="1"/>
</dbReference>
<dbReference type="Proteomes" id="UP000183053">
    <property type="component" value="Unassembled WGS sequence"/>
</dbReference>
<dbReference type="GO" id="GO:0005737">
    <property type="term" value="C:cytoplasm"/>
    <property type="evidence" value="ECO:0007669"/>
    <property type="project" value="UniProtKB-SubCell"/>
</dbReference>
<evidence type="ECO:0000313" key="6">
    <source>
        <dbReference type="EMBL" id="SDQ90718.1"/>
    </source>
</evidence>
<name>A0A1H1EQ74_9ACTN</name>
<evidence type="ECO:0000256" key="3">
    <source>
        <dbReference type="ARBA" id="ARBA00022801"/>
    </source>
</evidence>
<evidence type="ECO:0000259" key="5">
    <source>
        <dbReference type="Pfam" id="PF11806"/>
    </source>
</evidence>
<evidence type="ECO:0000256" key="1">
    <source>
        <dbReference type="ARBA" id="ARBA00004496"/>
    </source>
</evidence>
<reference evidence="7" key="1">
    <citation type="submission" date="2016-10" db="EMBL/GenBank/DDBJ databases">
        <authorList>
            <person name="Varghese N."/>
            <person name="Submissions S."/>
        </authorList>
    </citation>
    <scope>NUCLEOTIDE SEQUENCE [LARGE SCALE GENOMIC DNA]</scope>
    <source>
        <strain evidence="7">DSM 44142</strain>
    </source>
</reference>
<dbReference type="InterPro" id="IPR013783">
    <property type="entry name" value="Ig-like_fold"/>
</dbReference>
<organism evidence="6 7">
    <name type="scientific">Tsukamurella pulmonis</name>
    <dbReference type="NCBI Taxonomy" id="47312"/>
    <lineage>
        <taxon>Bacteria</taxon>
        <taxon>Bacillati</taxon>
        <taxon>Actinomycetota</taxon>
        <taxon>Actinomycetes</taxon>
        <taxon>Mycobacteriales</taxon>
        <taxon>Tsukamurellaceae</taxon>
        <taxon>Tsukamurella</taxon>
    </lineage>
</organism>
<dbReference type="GO" id="GO:0006826">
    <property type="term" value="P:iron ion transport"/>
    <property type="evidence" value="ECO:0007669"/>
    <property type="project" value="InterPro"/>
</dbReference>
<dbReference type="InterPro" id="IPR050583">
    <property type="entry name" value="Mycobacterial_A85_antigen"/>
</dbReference>
<dbReference type="OrthoDB" id="9775130at2"/>
<keyword evidence="2" id="KW-0963">Cytoplasm</keyword>
<dbReference type="Gene3D" id="2.60.40.10">
    <property type="entry name" value="Immunoglobulins"/>
    <property type="match status" value="1"/>
</dbReference>
<dbReference type="GO" id="GO:0005975">
    <property type="term" value="P:carbohydrate metabolic process"/>
    <property type="evidence" value="ECO:0007669"/>
    <property type="project" value="UniProtKB-ARBA"/>
</dbReference>
<accession>A0A1H1EQ74</accession>
<protein>
    <submittedName>
        <fullName evidence="6">Enterochelin esterase</fullName>
    </submittedName>
</protein>
<evidence type="ECO:0000256" key="2">
    <source>
        <dbReference type="ARBA" id="ARBA00022490"/>
    </source>
</evidence>
<proteinExistence type="inferred from homology"/>
<keyword evidence="7" id="KW-1185">Reference proteome</keyword>
<sequence>MTEYPPRTAETVRRSITDGVDPIPGEEPAALLALGSPLITDAPDDPQLVRALFVWHGVSGDPPGAVYLWVNRLTDKGHIDRGMMRPRGGGLWFVELTVPRDVLATYRFLPLSAGQRGQQQVPPPRELLRFAEVDPENATAAAGSPFGSVLAGPAAPGIEAWTSPAAVTSTVVDRTVDVGPVSVRHRLAVPRGPAPADLLVVFDADSWFDRFRLPDVLAAAGRRCAVLGIDSPADPAARLRFLSAHDGLFEAMEAQAVPDARCRIGSGRVVVAGQSLGGLAALAFAARNPDLVDEVLAYSPSVWWRPGIIGRPADVTARQAWVHDLVRRCPPGAFSIRLASGAFEEELTPGVRDLAATAEAAGHLVEHTVYTGGHDEVQWAAHLLAHLAAAPQH</sequence>
<dbReference type="RefSeq" id="WP_068565400.1">
    <property type="nucleotide sequence ID" value="NZ_FNLF01000002.1"/>
</dbReference>
<comment type="subcellular location">
    <subcellularLocation>
        <location evidence="1">Cytoplasm</location>
    </subcellularLocation>
</comment>
<gene>
    <name evidence="6" type="ORF">SAMN04489765_2302</name>
</gene>
<dbReference type="EMBL" id="FNLF01000002">
    <property type="protein sequence ID" value="SDQ90718.1"/>
    <property type="molecule type" value="Genomic_DNA"/>
</dbReference>
<dbReference type="SUPFAM" id="SSF81296">
    <property type="entry name" value="E set domains"/>
    <property type="match status" value="1"/>
</dbReference>
<dbReference type="Pfam" id="PF00756">
    <property type="entry name" value="Esterase"/>
    <property type="match status" value="1"/>
</dbReference>
<evidence type="ECO:0000313" key="7">
    <source>
        <dbReference type="Proteomes" id="UP000183053"/>
    </source>
</evidence>
<dbReference type="GO" id="GO:0008849">
    <property type="term" value="F:enterochelin esterase activity"/>
    <property type="evidence" value="ECO:0007669"/>
    <property type="project" value="InterPro"/>
</dbReference>
<dbReference type="PANTHER" id="PTHR48098:SF3">
    <property type="entry name" value="IRON(III) ENTEROBACTIN ESTERASE"/>
    <property type="match status" value="1"/>
</dbReference>
<evidence type="ECO:0000256" key="4">
    <source>
        <dbReference type="ARBA" id="ARBA00024201"/>
    </source>
</evidence>
<dbReference type="InterPro" id="IPR014756">
    <property type="entry name" value="Ig_E-set"/>
</dbReference>
<dbReference type="InterPro" id="IPR029058">
    <property type="entry name" value="AB_hydrolase_fold"/>
</dbReference>
<dbReference type="Gene3D" id="3.40.50.1820">
    <property type="entry name" value="alpha/beta hydrolase"/>
    <property type="match status" value="1"/>
</dbReference>
<dbReference type="AlphaFoldDB" id="A0A1H1EQ74"/>
<dbReference type="STRING" id="47312.SAMN04489765_2302"/>